<feature type="compositionally biased region" description="Basic and acidic residues" evidence="5">
    <location>
        <begin position="197"/>
        <end position="214"/>
    </location>
</feature>
<dbReference type="AlphaFoldDB" id="A0A3M7PB24"/>
<evidence type="ECO:0000256" key="1">
    <source>
        <dbReference type="ARBA" id="ARBA00004245"/>
    </source>
</evidence>
<gene>
    <name evidence="7" type="ORF">BpHYR1_013718</name>
</gene>
<comment type="caution">
    <text evidence="7">The sequence shown here is derived from an EMBL/GenBank/DDBJ whole genome shotgun (WGS) entry which is preliminary data.</text>
</comment>
<sequence>MSLENINAPQFVDFSSVDTFDLHDGADFCFEKRVVGEDNKLDDMFQKTQNEAVETLMSALSIDSANFKKAEGPERKKGPIKAVHKTEENKENSCGNVKKTEIVGQSAHKVGSALDLVNSNAGDKAKKVNTPVKTLAPNNKQRTLSHSSSASSTNSAPATKPNKPLLPLYKGVRFIPKLGQKFHPGSLDSYNPGSTDKNSKLFTKDAAVDAEKKPSNLTRSTPGKSASFKQQPTSQKKNNIISNMMKTKPSKKFSYSSDTEFNSTNNSLDSTQDSTMGSRKKSDSAKTPGLLHTELRAIKRTEYDNQLKERERMAYLKKKDLEQEKMKKQHEEIQKLRVKNTFKSNPIKHFKPVEVKPSERPLTEPKSPQFAINNSSESKHVQKFSSSVTMQTTITTTKTHFSIGSH</sequence>
<proteinExistence type="inferred from homology"/>
<dbReference type="InterPro" id="IPR027329">
    <property type="entry name" value="TPX2_C"/>
</dbReference>
<keyword evidence="3" id="KW-0963">Cytoplasm</keyword>
<evidence type="ECO:0000313" key="7">
    <source>
        <dbReference type="EMBL" id="RMZ95970.1"/>
    </source>
</evidence>
<keyword evidence="8" id="KW-1185">Reference proteome</keyword>
<protein>
    <submittedName>
        <fullName evidence="7">Targeting for Xklp2</fullName>
    </submittedName>
</protein>
<dbReference type="EMBL" id="REGN01012316">
    <property type="protein sequence ID" value="RMZ95970.1"/>
    <property type="molecule type" value="Genomic_DNA"/>
</dbReference>
<dbReference type="STRING" id="10195.A0A3M7PB24"/>
<dbReference type="Proteomes" id="UP000276133">
    <property type="component" value="Unassembled WGS sequence"/>
</dbReference>
<feature type="region of interest" description="Disordered" evidence="5">
    <location>
        <begin position="122"/>
        <end position="165"/>
    </location>
</feature>
<evidence type="ECO:0000313" key="8">
    <source>
        <dbReference type="Proteomes" id="UP000276133"/>
    </source>
</evidence>
<evidence type="ECO:0000259" key="6">
    <source>
        <dbReference type="Pfam" id="PF06886"/>
    </source>
</evidence>
<evidence type="ECO:0000256" key="2">
    <source>
        <dbReference type="ARBA" id="ARBA00005885"/>
    </source>
</evidence>
<feature type="compositionally biased region" description="Low complexity" evidence="5">
    <location>
        <begin position="144"/>
        <end position="159"/>
    </location>
</feature>
<dbReference type="Pfam" id="PF06886">
    <property type="entry name" value="TPX2"/>
    <property type="match status" value="1"/>
</dbReference>
<name>A0A3M7PB24_BRAPC</name>
<comment type="subcellular location">
    <subcellularLocation>
        <location evidence="1">Cytoplasm</location>
        <location evidence="1">Cytoskeleton</location>
    </subcellularLocation>
</comment>
<dbReference type="GO" id="GO:0005856">
    <property type="term" value="C:cytoskeleton"/>
    <property type="evidence" value="ECO:0007669"/>
    <property type="project" value="UniProtKB-SubCell"/>
</dbReference>
<evidence type="ECO:0000256" key="3">
    <source>
        <dbReference type="ARBA" id="ARBA00022490"/>
    </source>
</evidence>
<feature type="compositionally biased region" description="Polar residues" evidence="5">
    <location>
        <begin position="253"/>
        <end position="277"/>
    </location>
</feature>
<organism evidence="7 8">
    <name type="scientific">Brachionus plicatilis</name>
    <name type="common">Marine rotifer</name>
    <name type="synonym">Brachionus muelleri</name>
    <dbReference type="NCBI Taxonomy" id="10195"/>
    <lineage>
        <taxon>Eukaryota</taxon>
        <taxon>Metazoa</taxon>
        <taxon>Spiralia</taxon>
        <taxon>Gnathifera</taxon>
        <taxon>Rotifera</taxon>
        <taxon>Eurotatoria</taxon>
        <taxon>Monogononta</taxon>
        <taxon>Pseudotrocha</taxon>
        <taxon>Ploima</taxon>
        <taxon>Brachionidae</taxon>
        <taxon>Brachionus</taxon>
    </lineage>
</organism>
<dbReference type="OrthoDB" id="1684416at2759"/>
<accession>A0A3M7PB24</accession>
<evidence type="ECO:0000256" key="5">
    <source>
        <dbReference type="SAM" id="MobiDB-lite"/>
    </source>
</evidence>
<evidence type="ECO:0000256" key="4">
    <source>
        <dbReference type="ARBA" id="ARBA00023212"/>
    </source>
</evidence>
<comment type="similarity">
    <text evidence="2">Belongs to the TPX2 family.</text>
</comment>
<feature type="domain" description="TPX2 C-terminal" evidence="6">
    <location>
        <begin position="291"/>
        <end position="363"/>
    </location>
</feature>
<keyword evidence="4" id="KW-0206">Cytoskeleton</keyword>
<feature type="region of interest" description="Disordered" evidence="5">
    <location>
        <begin position="355"/>
        <end position="384"/>
    </location>
</feature>
<feature type="compositionally biased region" description="Polar residues" evidence="5">
    <location>
        <begin position="215"/>
        <end position="245"/>
    </location>
</feature>
<reference evidence="7 8" key="1">
    <citation type="journal article" date="2018" name="Sci. Rep.">
        <title>Genomic signatures of local adaptation to the degree of environmental predictability in rotifers.</title>
        <authorList>
            <person name="Franch-Gras L."/>
            <person name="Hahn C."/>
            <person name="Garcia-Roger E.M."/>
            <person name="Carmona M.J."/>
            <person name="Serra M."/>
            <person name="Gomez A."/>
        </authorList>
    </citation>
    <scope>NUCLEOTIDE SEQUENCE [LARGE SCALE GENOMIC DNA]</scope>
    <source>
        <strain evidence="7">HYR1</strain>
    </source>
</reference>
<feature type="region of interest" description="Disordered" evidence="5">
    <location>
        <begin position="184"/>
        <end position="291"/>
    </location>
</feature>